<accession>A0A2D0N999</accession>
<dbReference type="RefSeq" id="WP_143473441.1">
    <property type="nucleotide sequence ID" value="NZ_PDUD01000023.1"/>
</dbReference>
<feature type="transmembrane region" description="Helical" evidence="2">
    <location>
        <begin position="12"/>
        <end position="35"/>
    </location>
</feature>
<protein>
    <submittedName>
        <fullName evidence="3">Uncharacterized protein</fullName>
    </submittedName>
</protein>
<reference evidence="3 4" key="1">
    <citation type="submission" date="2017-10" db="EMBL/GenBank/DDBJ databases">
        <title>The draft genome sequence of Lewinella nigricans NBRC 102662.</title>
        <authorList>
            <person name="Wang K."/>
        </authorList>
    </citation>
    <scope>NUCLEOTIDE SEQUENCE [LARGE SCALE GENOMIC DNA]</scope>
    <source>
        <strain evidence="3 4">NBRC 102662</strain>
    </source>
</reference>
<sequence>MNKNPVVNQKKINNAILDFGLVYLLSLLLVGIIVYSSITQSKKVNCLEYCNSSEDERLEQLNNLTQELNDLLIKVQTYTDKKDYPQIISYVSDGITSLSKTIPENSGLLFEENLSAIKILAQGAQDLKECKEMKDTNQENFDSEKREFEKDIRDLEMKIQNLERKIEDKDREIRDLLRGDA</sequence>
<dbReference type="AlphaFoldDB" id="A0A2D0N999"/>
<dbReference type="EMBL" id="PDUD01000023">
    <property type="protein sequence ID" value="PHN05101.1"/>
    <property type="molecule type" value="Genomic_DNA"/>
</dbReference>
<keyword evidence="2" id="KW-0472">Membrane</keyword>
<feature type="coiled-coil region" evidence="1">
    <location>
        <begin position="138"/>
        <end position="179"/>
    </location>
</feature>
<dbReference type="Proteomes" id="UP000223913">
    <property type="component" value="Unassembled WGS sequence"/>
</dbReference>
<evidence type="ECO:0000313" key="3">
    <source>
        <dbReference type="EMBL" id="PHN05101.1"/>
    </source>
</evidence>
<evidence type="ECO:0000256" key="1">
    <source>
        <dbReference type="SAM" id="Coils"/>
    </source>
</evidence>
<keyword evidence="2" id="KW-0812">Transmembrane</keyword>
<evidence type="ECO:0000313" key="4">
    <source>
        <dbReference type="Proteomes" id="UP000223913"/>
    </source>
</evidence>
<keyword evidence="4" id="KW-1185">Reference proteome</keyword>
<gene>
    <name evidence="3" type="ORF">CRP01_18950</name>
</gene>
<evidence type="ECO:0000256" key="2">
    <source>
        <dbReference type="SAM" id="Phobius"/>
    </source>
</evidence>
<comment type="caution">
    <text evidence="3">The sequence shown here is derived from an EMBL/GenBank/DDBJ whole genome shotgun (WGS) entry which is preliminary data.</text>
</comment>
<feature type="coiled-coil region" evidence="1">
    <location>
        <begin position="51"/>
        <end position="81"/>
    </location>
</feature>
<keyword evidence="1" id="KW-0175">Coiled coil</keyword>
<keyword evidence="2" id="KW-1133">Transmembrane helix</keyword>
<name>A0A2D0N999_FLAN2</name>
<organism evidence="3 4">
    <name type="scientific">Flavilitoribacter nigricans (strain ATCC 23147 / DSM 23189 / NBRC 102662 / NCIMB 1420 / SS-2)</name>
    <name type="common">Lewinella nigricans</name>
    <dbReference type="NCBI Taxonomy" id="1122177"/>
    <lineage>
        <taxon>Bacteria</taxon>
        <taxon>Pseudomonadati</taxon>
        <taxon>Bacteroidota</taxon>
        <taxon>Saprospiria</taxon>
        <taxon>Saprospirales</taxon>
        <taxon>Lewinellaceae</taxon>
        <taxon>Flavilitoribacter</taxon>
    </lineage>
</organism>
<proteinExistence type="predicted"/>